<evidence type="ECO:0000313" key="3">
    <source>
        <dbReference type="Proteomes" id="UP000007174"/>
    </source>
</evidence>
<dbReference type="EMBL" id="CACQ02000387">
    <property type="protein sequence ID" value="CCF32314.1"/>
    <property type="molecule type" value="Genomic_DNA"/>
</dbReference>
<evidence type="ECO:0000313" key="2">
    <source>
        <dbReference type="EMBL" id="CCF32314.1"/>
    </source>
</evidence>
<organism evidence="2 3">
    <name type="scientific">Colletotrichum higginsianum (strain IMI 349063)</name>
    <name type="common">Crucifer anthracnose fungus</name>
    <dbReference type="NCBI Taxonomy" id="759273"/>
    <lineage>
        <taxon>Eukaryota</taxon>
        <taxon>Fungi</taxon>
        <taxon>Dikarya</taxon>
        <taxon>Ascomycota</taxon>
        <taxon>Pezizomycotina</taxon>
        <taxon>Sordariomycetes</taxon>
        <taxon>Hypocreomycetidae</taxon>
        <taxon>Glomerellales</taxon>
        <taxon>Glomerellaceae</taxon>
        <taxon>Colletotrichum</taxon>
        <taxon>Colletotrichum destructivum species complex</taxon>
    </lineage>
</organism>
<dbReference type="Proteomes" id="UP000007174">
    <property type="component" value="Unassembled WGS sequence"/>
</dbReference>
<feature type="non-terminal residue" evidence="2">
    <location>
        <position position="1"/>
    </location>
</feature>
<reference evidence="3" key="1">
    <citation type="journal article" date="2012" name="Nat. Genet.">
        <title>Lifestyle transitions in plant pathogenic Colletotrichum fungi deciphered by genome and transcriptome analyses.</title>
        <authorList>
            <person name="O'Connell R.J."/>
            <person name="Thon M.R."/>
            <person name="Hacquard S."/>
            <person name="Amyotte S.G."/>
            <person name="Kleemann J."/>
            <person name="Torres M.F."/>
            <person name="Damm U."/>
            <person name="Buiate E.A."/>
            <person name="Epstein L."/>
            <person name="Alkan N."/>
            <person name="Altmueller J."/>
            <person name="Alvarado-Balderrama L."/>
            <person name="Bauser C.A."/>
            <person name="Becker C."/>
            <person name="Birren B.W."/>
            <person name="Chen Z."/>
            <person name="Choi J."/>
            <person name="Crouch J.A."/>
            <person name="Duvick J.P."/>
            <person name="Farman M.A."/>
            <person name="Gan P."/>
            <person name="Heiman D."/>
            <person name="Henrissat B."/>
            <person name="Howard R.J."/>
            <person name="Kabbage M."/>
            <person name="Koch C."/>
            <person name="Kracher B."/>
            <person name="Kubo Y."/>
            <person name="Law A.D."/>
            <person name="Lebrun M.-H."/>
            <person name="Lee Y.-H."/>
            <person name="Miyara I."/>
            <person name="Moore N."/>
            <person name="Neumann U."/>
            <person name="Nordstroem K."/>
            <person name="Panaccione D.G."/>
            <person name="Panstruga R."/>
            <person name="Place M."/>
            <person name="Proctor R.H."/>
            <person name="Prusky D."/>
            <person name="Rech G."/>
            <person name="Reinhardt R."/>
            <person name="Rollins J.A."/>
            <person name="Rounsley S."/>
            <person name="Schardl C.L."/>
            <person name="Schwartz D.C."/>
            <person name="Shenoy N."/>
            <person name="Shirasu K."/>
            <person name="Sikhakolli U.R."/>
            <person name="Stueber K."/>
            <person name="Sukno S.A."/>
            <person name="Sweigard J.A."/>
            <person name="Takano Y."/>
            <person name="Takahara H."/>
            <person name="Trail F."/>
            <person name="van der Does H.C."/>
            <person name="Voll L.M."/>
            <person name="Will I."/>
            <person name="Young S."/>
            <person name="Zeng Q."/>
            <person name="Zhang J."/>
            <person name="Zhou S."/>
            <person name="Dickman M.B."/>
            <person name="Schulze-Lefert P."/>
            <person name="Ver Loren van Themaat E."/>
            <person name="Ma L.-J."/>
            <person name="Vaillancourt L.J."/>
        </authorList>
    </citation>
    <scope>NUCLEOTIDE SEQUENCE [LARGE SCALE GENOMIC DNA]</scope>
    <source>
        <strain evidence="3">IMI 349063</strain>
    </source>
</reference>
<dbReference type="HOGENOM" id="CLU_2326284_0_0_1"/>
<sequence length="99" mass="10461">TSNPISSSVFFQTLHTTTGSSNGHPNVTAAQSLTLPCFPCFAHLPSHVRTAGHKRPNSDSGLEQSCCSSRAGDLGENHGPLSFCVPCRRAPALVLQDRS</sequence>
<proteinExistence type="predicted"/>
<dbReference type="AlphaFoldDB" id="H1UWG3"/>
<evidence type="ECO:0000256" key="1">
    <source>
        <dbReference type="SAM" id="MobiDB-lite"/>
    </source>
</evidence>
<accession>H1UWG3</accession>
<feature type="region of interest" description="Disordered" evidence="1">
    <location>
        <begin position="49"/>
        <end position="68"/>
    </location>
</feature>
<gene>
    <name evidence="2" type="ORF">CH063_04725</name>
</gene>
<feature type="compositionally biased region" description="Polar residues" evidence="1">
    <location>
        <begin position="58"/>
        <end position="68"/>
    </location>
</feature>
<protein>
    <submittedName>
        <fullName evidence="2">Uncharacterized protein</fullName>
    </submittedName>
</protein>
<name>H1UWG3_COLHI</name>